<evidence type="ECO:0000313" key="3">
    <source>
        <dbReference type="Proteomes" id="UP000518316"/>
    </source>
</evidence>
<feature type="non-terminal residue" evidence="2">
    <location>
        <position position="1"/>
    </location>
</feature>
<organism evidence="2 3">
    <name type="scientific">Limosilactobacillus albertensis</name>
    <dbReference type="NCBI Taxonomy" id="2759752"/>
    <lineage>
        <taxon>Bacteria</taxon>
        <taxon>Bacillati</taxon>
        <taxon>Bacillota</taxon>
        <taxon>Bacilli</taxon>
        <taxon>Lactobacillales</taxon>
        <taxon>Lactobacillaceae</taxon>
        <taxon>Limosilactobacillus</taxon>
    </lineage>
</organism>
<dbReference type="Pfam" id="PF01610">
    <property type="entry name" value="DDE_Tnp_ISL3"/>
    <property type="match status" value="1"/>
</dbReference>
<dbReference type="AlphaFoldDB" id="A0A7W3Y7M4"/>
<keyword evidence="3" id="KW-1185">Reference proteome</keyword>
<dbReference type="InterPro" id="IPR047951">
    <property type="entry name" value="Transpos_ISL3"/>
</dbReference>
<dbReference type="Proteomes" id="UP000518316">
    <property type="component" value="Unassembled WGS sequence"/>
</dbReference>
<dbReference type="InterPro" id="IPR002560">
    <property type="entry name" value="Transposase_DDE"/>
</dbReference>
<feature type="domain" description="Transposase IS204/IS1001/IS1096/IS1165 DDE" evidence="1">
    <location>
        <begin position="32"/>
        <end position="279"/>
    </location>
</feature>
<comment type="caution">
    <text evidence="2">The sequence shown here is derived from an EMBL/GenBank/DDBJ whole genome shotgun (WGS) entry which is preliminary data.</text>
</comment>
<reference evidence="2 3" key="1">
    <citation type="submission" date="2020-07" db="EMBL/GenBank/DDBJ databases">
        <title>Description of Limosilactobacillus balticus sp. nov., Limosilactobacillus agrestis sp. nov., Limosilactobacillus albertensis sp. nov., Limosilactobacillus rudii sp. nov., Limosilactobacillus fastidiosus sp. nov., five novel Limosilactobacillus species isolated from the vertebrate gastrointestinal tract, and proposal of 6 subspecies of Limosilactobacillus reuteri adapted to the gastrointestinal tract of specific vertebrate hosts.</title>
        <authorList>
            <person name="Li F."/>
            <person name="Cheng C."/>
            <person name="Zheng J."/>
            <person name="Quevedo R.M."/>
            <person name="Li J."/>
            <person name="Roos S."/>
            <person name="Gaenzle M.G."/>
            <person name="Walter J."/>
        </authorList>
    </citation>
    <scope>NUCLEOTIDE SEQUENCE [LARGE SCALE GENOMIC DNA]</scope>
    <source>
        <strain evidence="2 3">RRLNB_1_1</strain>
    </source>
</reference>
<accession>A0A7W3Y7M4</accession>
<dbReference type="RefSeq" id="WP_182597499.1">
    <property type="nucleotide sequence ID" value="NZ_JACIVC010000028.1"/>
</dbReference>
<dbReference type="EMBL" id="JACIVC010000028">
    <property type="protein sequence ID" value="MBB1068756.1"/>
    <property type="molecule type" value="Genomic_DNA"/>
</dbReference>
<dbReference type="PANTHER" id="PTHR33498:SF1">
    <property type="entry name" value="TRANSPOSASE FOR INSERTION SEQUENCE ELEMENT IS1557"/>
    <property type="match status" value="1"/>
</dbReference>
<proteinExistence type="predicted"/>
<sequence length="284" mass="33300">ARVCHCSPSSVRRTIKERIKPHYRMAKLPQNLCFDEFRSVKSIMSFICCDSETHQLVATLHDRLSPSIIDYFENRYSKKERAQVKTVVIDLNAQYQSFIYRLFPNARIIIDRFHIVQLVGRALDNCRVNILKLLDKHTREYKLLKSQWKLFHLKATELQPEKPVYLRGINEYMTKQNAVDLVLNQFPQFSAVYTAYQEITAALQERDSERLITILSQYQNTGTEMDTAIATLNKNQSYVINSTQFEFSNGPLEGINRRIKTLKRSCYGFANQQFFFLRIDCLFA</sequence>
<evidence type="ECO:0000259" key="1">
    <source>
        <dbReference type="Pfam" id="PF01610"/>
    </source>
</evidence>
<protein>
    <submittedName>
        <fullName evidence="2">ISL3 family transposase</fullName>
    </submittedName>
</protein>
<evidence type="ECO:0000313" key="2">
    <source>
        <dbReference type="EMBL" id="MBB1068756.1"/>
    </source>
</evidence>
<name>A0A7W3Y7M4_9LACO</name>
<gene>
    <name evidence="2" type="ORF">H5S40_00950</name>
</gene>
<dbReference type="PANTHER" id="PTHR33498">
    <property type="entry name" value="TRANSPOSASE FOR INSERTION SEQUENCE ELEMENT IS1557"/>
    <property type="match status" value="1"/>
</dbReference>
<dbReference type="NCBIfam" id="NF033550">
    <property type="entry name" value="transpos_ISL3"/>
    <property type="match status" value="1"/>
</dbReference>